<reference evidence="13" key="1">
    <citation type="submission" date="2025-08" db="UniProtKB">
        <authorList>
            <consortium name="RefSeq"/>
        </authorList>
    </citation>
    <scope>IDENTIFICATION</scope>
    <source>
        <tissue evidence="13">Gonad</tissue>
    </source>
</reference>
<evidence type="ECO:0000256" key="4">
    <source>
        <dbReference type="ARBA" id="ARBA00022946"/>
    </source>
</evidence>
<dbReference type="RefSeq" id="XP_019621355.1">
    <property type="nucleotide sequence ID" value="XM_019765796.1"/>
</dbReference>
<dbReference type="GO" id="GO:0003735">
    <property type="term" value="F:structural constituent of ribosome"/>
    <property type="evidence" value="ECO:0007669"/>
    <property type="project" value="InterPro"/>
</dbReference>
<gene>
    <name evidence="13" type="primary">LOC109467745</name>
</gene>
<name>A0A6P4XXJ1_BRABE</name>
<evidence type="ECO:0000256" key="8">
    <source>
        <dbReference type="ARBA" id="ARBA00035133"/>
    </source>
</evidence>
<evidence type="ECO:0000256" key="6">
    <source>
        <dbReference type="ARBA" id="ARBA00023128"/>
    </source>
</evidence>
<dbReference type="KEGG" id="bbel:109467745"/>
<comment type="similarity">
    <text evidence="2">Belongs to the mitochondrion-specific ribosomal protein mS31 family.</text>
</comment>
<protein>
    <recommendedName>
        <fullName evidence="8">Small ribosomal subunit protein mS31</fullName>
    </recommendedName>
    <alternativeName>
        <fullName evidence="9">28S ribosomal protein S31, mitochondrial</fullName>
    </alternativeName>
</protein>
<keyword evidence="7" id="KW-0687">Ribonucleoprotein</keyword>
<dbReference type="SUPFAM" id="SSF54001">
    <property type="entry name" value="Cysteine proteinases"/>
    <property type="match status" value="1"/>
</dbReference>
<keyword evidence="3" id="KW-0645">Protease</keyword>
<keyword evidence="12" id="KW-1185">Reference proteome</keyword>
<dbReference type="PANTHER" id="PTHR13231:SF3">
    <property type="entry name" value="SMALL RIBOSOMAL SUBUNIT PROTEIN MS31"/>
    <property type="match status" value="1"/>
</dbReference>
<evidence type="ECO:0000256" key="5">
    <source>
        <dbReference type="ARBA" id="ARBA00022980"/>
    </source>
</evidence>
<dbReference type="Gene3D" id="3.90.70.80">
    <property type="match status" value="1"/>
</dbReference>
<feature type="region of interest" description="Disordered" evidence="10">
    <location>
        <begin position="81"/>
        <end position="116"/>
    </location>
</feature>
<evidence type="ECO:0000259" key="11">
    <source>
        <dbReference type="PROSITE" id="PS50802"/>
    </source>
</evidence>
<keyword evidence="4" id="KW-0809">Transit peptide</keyword>
<sequence length="296" mass="32676">MTKTHKVRDISCECRSDKVNLTTKIKQTLHQCLPKLSKSNKVGPSPPESKSDVAERFLNLVPVEPEDTQPDQIAEIPVDGERKAAVAPTQPAKLSKSNKVSPAPPSTPATPNQPANVDVAVLPPQQLSREEQTTLDIFAQHSQKTREELLDKNITEMGYVRDPVPRDGNCLFEASARQLGRAEPSIATTAQQLRHFLVRYIRHHAARYSVAVPGGLSEFHRQLDDLSRPGHWSMDLADTVPVALAEFFSREVHLITSRGVLVVTPECELSGSALIMAYLDTPGGEHYDGIRLPGYR</sequence>
<accession>A0A6P4XXJ1</accession>
<dbReference type="AlphaFoldDB" id="A0A6P4XXJ1"/>
<keyword evidence="3" id="KW-0378">Hydrolase</keyword>
<dbReference type="PANTHER" id="PTHR13231">
    <property type="entry name" value="MITOCHONDRIAL RIBOSOMAL PROTEIN S31"/>
    <property type="match status" value="1"/>
</dbReference>
<feature type="domain" description="OTU" evidence="11">
    <location>
        <begin position="159"/>
        <end position="293"/>
    </location>
</feature>
<keyword evidence="6" id="KW-0496">Mitochondrion</keyword>
<dbReference type="GO" id="GO:0005763">
    <property type="term" value="C:mitochondrial small ribosomal subunit"/>
    <property type="evidence" value="ECO:0007669"/>
    <property type="project" value="InterPro"/>
</dbReference>
<evidence type="ECO:0000256" key="9">
    <source>
        <dbReference type="ARBA" id="ARBA00035363"/>
    </source>
</evidence>
<dbReference type="GO" id="GO:0008234">
    <property type="term" value="F:cysteine-type peptidase activity"/>
    <property type="evidence" value="ECO:0007669"/>
    <property type="project" value="UniProtKB-KW"/>
</dbReference>
<evidence type="ECO:0000256" key="7">
    <source>
        <dbReference type="ARBA" id="ARBA00023274"/>
    </source>
</evidence>
<dbReference type="GeneID" id="109467745"/>
<dbReference type="OrthoDB" id="6288025at2759"/>
<dbReference type="CDD" id="cd22744">
    <property type="entry name" value="OTU"/>
    <property type="match status" value="1"/>
</dbReference>
<evidence type="ECO:0000313" key="12">
    <source>
        <dbReference type="Proteomes" id="UP000515135"/>
    </source>
</evidence>
<evidence type="ECO:0000256" key="10">
    <source>
        <dbReference type="SAM" id="MobiDB-lite"/>
    </source>
</evidence>
<dbReference type="InterPro" id="IPR026299">
    <property type="entry name" value="MRP-S31"/>
</dbReference>
<dbReference type="InterPro" id="IPR003323">
    <property type="entry name" value="OTU_dom"/>
</dbReference>
<proteinExistence type="inferred from homology"/>
<dbReference type="Pfam" id="PF02338">
    <property type="entry name" value="OTU"/>
    <property type="match status" value="1"/>
</dbReference>
<evidence type="ECO:0000256" key="1">
    <source>
        <dbReference type="ARBA" id="ARBA00004173"/>
    </source>
</evidence>
<evidence type="ECO:0000256" key="2">
    <source>
        <dbReference type="ARBA" id="ARBA00011057"/>
    </source>
</evidence>
<evidence type="ECO:0000313" key="13">
    <source>
        <dbReference type="RefSeq" id="XP_019621355.1"/>
    </source>
</evidence>
<dbReference type="InterPro" id="IPR038765">
    <property type="entry name" value="Papain-like_cys_pep_sf"/>
</dbReference>
<organism evidence="12 13">
    <name type="scientific">Branchiostoma belcheri</name>
    <name type="common">Amphioxus</name>
    <dbReference type="NCBI Taxonomy" id="7741"/>
    <lineage>
        <taxon>Eukaryota</taxon>
        <taxon>Metazoa</taxon>
        <taxon>Chordata</taxon>
        <taxon>Cephalochordata</taxon>
        <taxon>Leptocardii</taxon>
        <taxon>Amphioxiformes</taxon>
        <taxon>Branchiostomatidae</taxon>
        <taxon>Branchiostoma</taxon>
    </lineage>
</organism>
<keyword evidence="5" id="KW-0689">Ribosomal protein</keyword>
<evidence type="ECO:0000256" key="3">
    <source>
        <dbReference type="ARBA" id="ARBA00022807"/>
    </source>
</evidence>
<comment type="subcellular location">
    <subcellularLocation>
        <location evidence="1">Mitochondrion</location>
    </subcellularLocation>
</comment>
<keyword evidence="3" id="KW-0788">Thiol protease</keyword>
<dbReference type="PROSITE" id="PS50802">
    <property type="entry name" value="OTU"/>
    <property type="match status" value="1"/>
</dbReference>
<dbReference type="Proteomes" id="UP000515135">
    <property type="component" value="Unplaced"/>
</dbReference>